<dbReference type="AlphaFoldDB" id="A0A0V1LD80"/>
<evidence type="ECO:0000313" key="2">
    <source>
        <dbReference type="Proteomes" id="UP000054721"/>
    </source>
</evidence>
<feature type="non-terminal residue" evidence="1">
    <location>
        <position position="85"/>
    </location>
</feature>
<name>A0A0V1LD80_9BILA</name>
<dbReference type="EMBL" id="JYDW01000075">
    <property type="protein sequence ID" value="KRZ57445.1"/>
    <property type="molecule type" value="Genomic_DNA"/>
</dbReference>
<sequence length="85" mass="9313">LLADQGRVSVMRDSEENAQFGVSPASVLVMPLWLEPEGKVARWLETLSELDFEGNACAVRAALPEPEDVAQSFRDQLLSAQQADL</sequence>
<proteinExistence type="predicted"/>
<dbReference type="Proteomes" id="UP000054721">
    <property type="component" value="Unassembled WGS sequence"/>
</dbReference>
<protein>
    <submittedName>
        <fullName evidence="1">Uncharacterized protein</fullName>
    </submittedName>
</protein>
<evidence type="ECO:0000313" key="1">
    <source>
        <dbReference type="EMBL" id="KRZ57445.1"/>
    </source>
</evidence>
<comment type="caution">
    <text evidence="1">The sequence shown here is derived from an EMBL/GenBank/DDBJ whole genome shotgun (WGS) entry which is preliminary data.</text>
</comment>
<organism evidence="1 2">
    <name type="scientific">Trichinella nativa</name>
    <dbReference type="NCBI Taxonomy" id="6335"/>
    <lineage>
        <taxon>Eukaryota</taxon>
        <taxon>Metazoa</taxon>
        <taxon>Ecdysozoa</taxon>
        <taxon>Nematoda</taxon>
        <taxon>Enoplea</taxon>
        <taxon>Dorylaimia</taxon>
        <taxon>Trichinellida</taxon>
        <taxon>Trichinellidae</taxon>
        <taxon>Trichinella</taxon>
    </lineage>
</organism>
<reference evidence="1 2" key="1">
    <citation type="submission" date="2015-05" db="EMBL/GenBank/DDBJ databases">
        <title>Evolution of Trichinella species and genotypes.</title>
        <authorList>
            <person name="Korhonen P.K."/>
            <person name="Edoardo P."/>
            <person name="Giuseppe L.R."/>
            <person name="Gasser R.B."/>
        </authorList>
    </citation>
    <scope>NUCLEOTIDE SEQUENCE [LARGE SCALE GENOMIC DNA]</scope>
    <source>
        <strain evidence="1">ISS10</strain>
    </source>
</reference>
<gene>
    <name evidence="1" type="ORF">T02_1134</name>
</gene>
<keyword evidence="2" id="KW-1185">Reference proteome</keyword>
<accession>A0A0V1LD80</accession>